<name>A0A6N2M728_SALVM</name>
<sequence length="291" mass="32386">MKDLSFLLLKNYLGAKMRKGIRNFCNGDASTSTLDQHNKASYSTADGHHCFVTPSVITMSHADTAPQQSSPTLEQMILQLELEEEFARKAKLNNYVDVGLRDGRMSCVNSSDILRSARNALNQYPRFSLDGKDAMYRSSFRNLDSVGKAEAARKSVCCDRGLRERLNRNNFGAKFERKSSTFPPTLTGKGVVWCKPGVVAKLMGLEAMPVPVSSREDRETLASIIKKQNLRIRAERHEKERRMAGGVSDFDGIKRGRSSMPSCSKPGYCVTKPVAVEPCNDGGGWPTRRNR</sequence>
<dbReference type="AlphaFoldDB" id="A0A6N2M728"/>
<feature type="domain" description="DUF3741" evidence="1">
    <location>
        <begin position="194"/>
        <end position="209"/>
    </location>
</feature>
<dbReference type="InterPro" id="IPR032795">
    <property type="entry name" value="DUF3741-assoc"/>
</dbReference>
<dbReference type="Pfam" id="PF14383">
    <property type="entry name" value="VARLMGL"/>
    <property type="match status" value="1"/>
</dbReference>
<gene>
    <name evidence="2" type="ORF">SVIM_LOCUS326710</name>
</gene>
<evidence type="ECO:0000259" key="1">
    <source>
        <dbReference type="Pfam" id="PF14383"/>
    </source>
</evidence>
<dbReference type="PANTHER" id="PTHR37897">
    <property type="entry name" value="DNAK FAMILY PROTEIN"/>
    <property type="match status" value="1"/>
</dbReference>
<protein>
    <recommendedName>
        <fullName evidence="1">DUF3741 domain-containing protein</fullName>
    </recommendedName>
</protein>
<dbReference type="EMBL" id="CAADRP010001707">
    <property type="protein sequence ID" value="VFU49577.1"/>
    <property type="molecule type" value="Genomic_DNA"/>
</dbReference>
<organism evidence="2">
    <name type="scientific">Salix viminalis</name>
    <name type="common">Common osier</name>
    <name type="synonym">Basket willow</name>
    <dbReference type="NCBI Taxonomy" id="40686"/>
    <lineage>
        <taxon>Eukaryota</taxon>
        <taxon>Viridiplantae</taxon>
        <taxon>Streptophyta</taxon>
        <taxon>Embryophyta</taxon>
        <taxon>Tracheophyta</taxon>
        <taxon>Spermatophyta</taxon>
        <taxon>Magnoliopsida</taxon>
        <taxon>eudicotyledons</taxon>
        <taxon>Gunneridae</taxon>
        <taxon>Pentapetalae</taxon>
        <taxon>rosids</taxon>
        <taxon>fabids</taxon>
        <taxon>Malpighiales</taxon>
        <taxon>Salicaceae</taxon>
        <taxon>Saliceae</taxon>
        <taxon>Salix</taxon>
    </lineage>
</organism>
<evidence type="ECO:0000313" key="2">
    <source>
        <dbReference type="EMBL" id="VFU49577.1"/>
    </source>
</evidence>
<dbReference type="PANTHER" id="PTHR37897:SF1">
    <property type="entry name" value="DUF3741 DOMAIN-CONTAINING PROTEIN"/>
    <property type="match status" value="1"/>
</dbReference>
<accession>A0A6N2M728</accession>
<reference evidence="2" key="1">
    <citation type="submission" date="2019-03" db="EMBL/GenBank/DDBJ databases">
        <authorList>
            <person name="Mank J."/>
            <person name="Almeida P."/>
        </authorList>
    </citation>
    <scope>NUCLEOTIDE SEQUENCE</scope>
    <source>
        <strain evidence="2">78183</strain>
    </source>
</reference>
<proteinExistence type="predicted"/>